<dbReference type="PANTHER" id="PTHR42715">
    <property type="entry name" value="BETA-GLUCOSIDASE"/>
    <property type="match status" value="1"/>
</dbReference>
<dbReference type="Proteomes" id="UP000285290">
    <property type="component" value="Unassembled WGS sequence"/>
</dbReference>
<dbReference type="GO" id="GO:0004553">
    <property type="term" value="F:hydrolase activity, hydrolyzing O-glycosyl compounds"/>
    <property type="evidence" value="ECO:0007669"/>
    <property type="project" value="InterPro"/>
</dbReference>
<gene>
    <name evidence="8" type="ORF">DW753_09410</name>
    <name evidence="7" type="ORF">DWW89_11395</name>
    <name evidence="6" type="ORF">DXB99_13430</name>
    <name evidence="5" type="ORF">DXC13_13570</name>
    <name evidence="4" type="ORF">DXD13_02525</name>
</gene>
<dbReference type="Proteomes" id="UP000260758">
    <property type="component" value="Unassembled WGS sequence"/>
</dbReference>
<evidence type="ECO:0000256" key="1">
    <source>
        <dbReference type="ARBA" id="ARBA00005336"/>
    </source>
</evidence>
<comment type="similarity">
    <text evidence="1">Belongs to the glycosyl hydrolase 3 family.</text>
</comment>
<dbReference type="SMART" id="SM01217">
    <property type="entry name" value="Fn3_like"/>
    <property type="match status" value="1"/>
</dbReference>
<keyword evidence="2" id="KW-0378">Hydrolase</keyword>
<evidence type="ECO:0000313" key="8">
    <source>
        <dbReference type="EMBL" id="RHE31609.1"/>
    </source>
</evidence>
<dbReference type="GO" id="GO:0005975">
    <property type="term" value="P:carbohydrate metabolic process"/>
    <property type="evidence" value="ECO:0007669"/>
    <property type="project" value="InterPro"/>
</dbReference>
<dbReference type="EMBL" id="QSTI01000029">
    <property type="protein sequence ID" value="RGM45030.1"/>
    <property type="molecule type" value="Genomic_DNA"/>
</dbReference>
<comment type="caution">
    <text evidence="4">The sequence shown here is derived from an EMBL/GenBank/DDBJ whole genome shotgun (WGS) entry which is preliminary data.</text>
</comment>
<sequence length="828" mass="90821">MNKWSRIKFTPNLPLGANGERVTGSKAHIELSKEAAKEGMVLLKNENNVLPLAAGSKVALFGKGTFDYVKGGGGSGDVTVAYIRSLYEGLKLKKDKIGVFEELCDYYRNDIKKQYAAGAVPGMTIEPDVPVELLNKAKAYTDTAIISICRYSGEGWDRKSVIDPNNKALWDYEREMTEKSAELFKDGDFCLSVKEKEMVDTVKAGFKNVIVILNVGGMVDTSWFAYDDQIQSALLALQGGMEGGLAAAELLVGDGNPSGKTVDTFAKSLDDYPSTYNFHESRNYVDYTDDIYVGYRYFETIPGAAEKVVYPFGYGLSYTTFDVETVSAGIVNSNCTSCTTTARLTDADIDIEAGKLYARVRVTNTGKFSGKEVVQVYIAKPQGKLGKPAKELVAFEKTRELQPGESQLITLTWEINDMASYDDLGKIKKSAYVLEAGSYDIYIGTSVRDVTKADYSYILNHDVITEQLSAKLVPTSLPKRMLADGSYEALPQSEPVDTDYSAIGNIDPALTEGVGPGQRAIPYFRFADGMAKNGSHDIMDVVEGRITLDEFVSELSIDDLIHLLGGQPNTGVANTFGIGNMPEYGIPSAMTADGPAGVRIAPEVGIYTTAFPCSTLLACTWNPNVLEAVGRAGGEELKENNLALWLTPAICIHRSPLCGRNFEYYSEDPFVTGKLAGAMVRGIQSNNVGATLKHFALNNKETNRKNSDSRVSERAAREIYLKAFEMIVKNENPWAIMSSYNMINGYRASECEDLLTGILRDEWGYEGMVTTDWWTCGEHYKETKAGNDLKMGNGYPDRVKKAYDNGAISRSEMEASVKRILGLILKLD</sequence>
<evidence type="ECO:0000313" key="10">
    <source>
        <dbReference type="Proteomes" id="UP000260758"/>
    </source>
</evidence>
<evidence type="ECO:0000259" key="3">
    <source>
        <dbReference type="SMART" id="SM01217"/>
    </source>
</evidence>
<evidence type="ECO:0000313" key="4">
    <source>
        <dbReference type="EMBL" id="RGK45096.1"/>
    </source>
</evidence>
<evidence type="ECO:0000313" key="7">
    <source>
        <dbReference type="EMBL" id="RGU22360.1"/>
    </source>
</evidence>
<evidence type="ECO:0000313" key="5">
    <source>
        <dbReference type="EMBL" id="RGM45030.1"/>
    </source>
</evidence>
<dbReference type="Gene3D" id="3.40.50.1700">
    <property type="entry name" value="Glycoside hydrolase family 3 C-terminal domain"/>
    <property type="match status" value="1"/>
</dbReference>
<protein>
    <submittedName>
        <fullName evidence="4">Beta-glucosidase</fullName>
    </submittedName>
</protein>
<dbReference type="SUPFAM" id="SSF52279">
    <property type="entry name" value="Beta-D-glucan exohydrolase, C-terminal domain"/>
    <property type="match status" value="1"/>
</dbReference>
<dbReference type="EMBL" id="QRXR01000018">
    <property type="protein sequence ID" value="RGU22360.1"/>
    <property type="molecule type" value="Genomic_DNA"/>
</dbReference>
<dbReference type="PANTHER" id="PTHR42715:SF10">
    <property type="entry name" value="BETA-GLUCOSIDASE"/>
    <property type="match status" value="1"/>
</dbReference>
<organism evidence="4 11">
    <name type="scientific">Agathobacter rectalis</name>
    <dbReference type="NCBI Taxonomy" id="39491"/>
    <lineage>
        <taxon>Bacteria</taxon>
        <taxon>Bacillati</taxon>
        <taxon>Bacillota</taxon>
        <taxon>Clostridia</taxon>
        <taxon>Lachnospirales</taxon>
        <taxon>Lachnospiraceae</taxon>
        <taxon>Agathobacter</taxon>
    </lineage>
</organism>
<evidence type="ECO:0000313" key="9">
    <source>
        <dbReference type="Proteomes" id="UP000260717"/>
    </source>
</evidence>
<dbReference type="Gene3D" id="2.60.40.10">
    <property type="entry name" value="Immunoglobulins"/>
    <property type="match status" value="1"/>
</dbReference>
<proteinExistence type="inferred from homology"/>
<dbReference type="InterPro" id="IPR017853">
    <property type="entry name" value="GH"/>
</dbReference>
<reference evidence="9 10" key="1">
    <citation type="submission" date="2018-08" db="EMBL/GenBank/DDBJ databases">
        <title>A genome reference for cultivated species of the human gut microbiota.</title>
        <authorList>
            <person name="Zou Y."/>
            <person name="Xue W."/>
            <person name="Luo G."/>
        </authorList>
    </citation>
    <scope>NUCLEOTIDE SEQUENCE [LARGE SCALE GENOMIC DNA]</scope>
    <source>
        <strain evidence="7 12">AF17-27</strain>
        <strain evidence="8 13">AM29-10</strain>
        <strain evidence="6 10">OM07-13</strain>
        <strain evidence="5 9">OM08-12AT</strain>
        <strain evidence="4 11">TF11-15AC</strain>
    </source>
</reference>
<dbReference type="Gene3D" id="3.20.20.300">
    <property type="entry name" value="Glycoside hydrolase, family 3, N-terminal domain"/>
    <property type="match status" value="1"/>
</dbReference>
<dbReference type="Pfam" id="PF01915">
    <property type="entry name" value="Glyco_hydro_3_C"/>
    <property type="match status" value="1"/>
</dbReference>
<dbReference type="Proteomes" id="UP000260717">
    <property type="component" value="Unassembled WGS sequence"/>
</dbReference>
<dbReference type="InterPro" id="IPR036962">
    <property type="entry name" value="Glyco_hydro_3_N_sf"/>
</dbReference>
<dbReference type="PRINTS" id="PR00133">
    <property type="entry name" value="GLHYDRLASE3"/>
</dbReference>
<dbReference type="Pfam" id="PF00933">
    <property type="entry name" value="Glyco_hydro_3"/>
    <property type="match status" value="1"/>
</dbReference>
<dbReference type="EMBL" id="QSQP01000002">
    <property type="protein sequence ID" value="RGK45096.1"/>
    <property type="molecule type" value="Genomic_DNA"/>
</dbReference>
<dbReference type="InterPro" id="IPR036881">
    <property type="entry name" value="Glyco_hydro_3_C_sf"/>
</dbReference>
<dbReference type="Proteomes" id="UP000283765">
    <property type="component" value="Unassembled WGS sequence"/>
</dbReference>
<dbReference type="Proteomes" id="UP000261052">
    <property type="component" value="Unassembled WGS sequence"/>
</dbReference>
<evidence type="ECO:0000313" key="6">
    <source>
        <dbReference type="EMBL" id="RGM69017.1"/>
    </source>
</evidence>
<feature type="domain" description="Fibronectin type III-like" evidence="3">
    <location>
        <begin position="372"/>
        <end position="447"/>
    </location>
</feature>
<dbReference type="RefSeq" id="WP_117685009.1">
    <property type="nucleotide sequence ID" value="NZ_QRWI01000010.1"/>
</dbReference>
<dbReference type="EMBL" id="QSKC01000011">
    <property type="protein sequence ID" value="RHE31609.1"/>
    <property type="molecule type" value="Genomic_DNA"/>
</dbReference>
<dbReference type="AlphaFoldDB" id="A0A3E4M652"/>
<dbReference type="InterPro" id="IPR001764">
    <property type="entry name" value="Glyco_hydro_3_N"/>
</dbReference>
<dbReference type="EMBL" id="QSTP01000017">
    <property type="protein sequence ID" value="RGM69017.1"/>
    <property type="molecule type" value="Genomic_DNA"/>
</dbReference>
<name>A0A3E4M652_9FIRM</name>
<evidence type="ECO:0000256" key="2">
    <source>
        <dbReference type="ARBA" id="ARBA00022801"/>
    </source>
</evidence>
<dbReference type="InterPro" id="IPR002772">
    <property type="entry name" value="Glyco_hydro_3_C"/>
</dbReference>
<dbReference type="SUPFAM" id="SSF51445">
    <property type="entry name" value="(Trans)glycosidases"/>
    <property type="match status" value="1"/>
</dbReference>
<dbReference type="InterPro" id="IPR050288">
    <property type="entry name" value="Cellulose_deg_GH3"/>
</dbReference>
<dbReference type="InterPro" id="IPR026891">
    <property type="entry name" value="Fn3-like"/>
</dbReference>
<evidence type="ECO:0000313" key="13">
    <source>
        <dbReference type="Proteomes" id="UP000285290"/>
    </source>
</evidence>
<evidence type="ECO:0000313" key="11">
    <source>
        <dbReference type="Proteomes" id="UP000261052"/>
    </source>
</evidence>
<dbReference type="InterPro" id="IPR013783">
    <property type="entry name" value="Ig-like_fold"/>
</dbReference>
<evidence type="ECO:0000313" key="12">
    <source>
        <dbReference type="Proteomes" id="UP000283765"/>
    </source>
</evidence>
<accession>A0A3E4M652</accession>
<dbReference type="Pfam" id="PF14310">
    <property type="entry name" value="Fn3-like"/>
    <property type="match status" value="1"/>
</dbReference>